<organism evidence="1 2">
    <name type="scientific">Ziziphus jujuba</name>
    <name type="common">Chinese jujube</name>
    <name type="synonym">Ziziphus sativa</name>
    <dbReference type="NCBI Taxonomy" id="326968"/>
    <lineage>
        <taxon>Eukaryota</taxon>
        <taxon>Viridiplantae</taxon>
        <taxon>Streptophyta</taxon>
        <taxon>Embryophyta</taxon>
        <taxon>Tracheophyta</taxon>
        <taxon>Spermatophyta</taxon>
        <taxon>Magnoliopsida</taxon>
        <taxon>eudicotyledons</taxon>
        <taxon>Gunneridae</taxon>
        <taxon>Pentapetalae</taxon>
        <taxon>rosids</taxon>
        <taxon>fabids</taxon>
        <taxon>Rosales</taxon>
        <taxon>Rhamnaceae</taxon>
        <taxon>Paliureae</taxon>
        <taxon>Ziziphus</taxon>
    </lineage>
</organism>
<dbReference type="GeneID" id="107435791"/>
<name>A0ABM3I055_ZIZJJ</name>
<reference evidence="2" key="1">
    <citation type="submission" date="2025-08" db="UniProtKB">
        <authorList>
            <consortium name="RefSeq"/>
        </authorList>
    </citation>
    <scope>IDENTIFICATION</scope>
    <source>
        <tissue evidence="2">Seedling</tissue>
    </source>
</reference>
<evidence type="ECO:0000313" key="2">
    <source>
        <dbReference type="RefSeq" id="XP_048317843.2"/>
    </source>
</evidence>
<accession>A0ABM3I055</accession>
<gene>
    <name evidence="2" type="primary">LOC107435791</name>
</gene>
<evidence type="ECO:0000313" key="1">
    <source>
        <dbReference type="Proteomes" id="UP001652623"/>
    </source>
</evidence>
<sequence length="98" mass="11243">MKNALAVNDQSCGLSGTLKQETRSAGRCCHSADTLGDPENAGCSSVWMCAYCRRWDTHFHGWWPEKLIWLQTTITFYGQEHSILWCSRKWFGSQPWKG</sequence>
<protein>
    <submittedName>
        <fullName evidence="2">Uncharacterized protein LOC107435791 isoform X6</fullName>
    </submittedName>
</protein>
<dbReference type="Proteomes" id="UP001652623">
    <property type="component" value="Chromosome 9"/>
</dbReference>
<dbReference type="RefSeq" id="XP_048317843.2">
    <property type="nucleotide sequence ID" value="XM_048461886.2"/>
</dbReference>
<keyword evidence="1" id="KW-1185">Reference proteome</keyword>
<proteinExistence type="predicted"/>